<dbReference type="AlphaFoldDB" id="A0A7L4ZN85"/>
<proteinExistence type="predicted"/>
<protein>
    <submittedName>
        <fullName evidence="2">Uncharacterized protein</fullName>
    </submittedName>
</protein>
<reference evidence="2 3" key="1">
    <citation type="journal article" date="2013" name="Int. J. Syst. Evol. Microbiol.">
        <title>Kordia antarctica sp. nov., isolated from Antarctic seawater.</title>
        <authorList>
            <person name="Baek K."/>
            <person name="Choi A."/>
            <person name="Kang I."/>
            <person name="Lee K."/>
            <person name="Cho J.C."/>
        </authorList>
    </citation>
    <scope>NUCLEOTIDE SEQUENCE [LARGE SCALE GENOMIC DNA]</scope>
    <source>
        <strain evidence="2 3">IMCC3317</strain>
    </source>
</reference>
<gene>
    <name evidence="2" type="ORF">IMCC3317_34590</name>
</gene>
<dbReference type="Proteomes" id="UP000464657">
    <property type="component" value="Chromosome"/>
</dbReference>
<evidence type="ECO:0000313" key="3">
    <source>
        <dbReference type="Proteomes" id="UP000464657"/>
    </source>
</evidence>
<feature type="compositionally biased region" description="Polar residues" evidence="1">
    <location>
        <begin position="57"/>
        <end position="67"/>
    </location>
</feature>
<dbReference type="EMBL" id="CP019288">
    <property type="protein sequence ID" value="QHI38075.1"/>
    <property type="molecule type" value="Genomic_DNA"/>
</dbReference>
<dbReference type="RefSeq" id="WP_160130640.1">
    <property type="nucleotide sequence ID" value="NZ_CP019288.1"/>
</dbReference>
<feature type="region of interest" description="Disordered" evidence="1">
    <location>
        <begin position="54"/>
        <end position="77"/>
    </location>
</feature>
<evidence type="ECO:0000256" key="1">
    <source>
        <dbReference type="SAM" id="MobiDB-lite"/>
    </source>
</evidence>
<evidence type="ECO:0000313" key="2">
    <source>
        <dbReference type="EMBL" id="QHI38075.1"/>
    </source>
</evidence>
<dbReference type="OrthoDB" id="798537at2"/>
<keyword evidence="3" id="KW-1185">Reference proteome</keyword>
<organism evidence="2 3">
    <name type="scientific">Kordia antarctica</name>
    <dbReference type="NCBI Taxonomy" id="1218801"/>
    <lineage>
        <taxon>Bacteria</taxon>
        <taxon>Pseudomonadati</taxon>
        <taxon>Bacteroidota</taxon>
        <taxon>Flavobacteriia</taxon>
        <taxon>Flavobacteriales</taxon>
        <taxon>Flavobacteriaceae</taxon>
        <taxon>Kordia</taxon>
    </lineage>
</organism>
<name>A0A7L4ZN85_9FLAO</name>
<accession>A0A7L4ZN85</accession>
<dbReference type="KEGG" id="kan:IMCC3317_34590"/>
<sequence>MEIANEQQYIKGVNHAYLLAEYQPQLLENLLKSESRNDYFIGLQDGKRLYEKERSQSRLNELNAMQNKKSKDRGLER</sequence>